<dbReference type="VEuPathDB" id="TriTrypDB:TM35_000291580"/>
<protein>
    <submittedName>
        <fullName evidence="2">Uncharacterized protein</fullName>
    </submittedName>
</protein>
<gene>
    <name evidence="2" type="ORF">TM35_000291580</name>
</gene>
<proteinExistence type="predicted"/>
<dbReference type="OrthoDB" id="238752at2759"/>
<dbReference type="RefSeq" id="XP_028880342.1">
    <property type="nucleotide sequence ID" value="XM_029028315.1"/>
</dbReference>
<organism evidence="2 3">
    <name type="scientific">Trypanosoma theileri</name>
    <dbReference type="NCBI Taxonomy" id="67003"/>
    <lineage>
        <taxon>Eukaryota</taxon>
        <taxon>Discoba</taxon>
        <taxon>Euglenozoa</taxon>
        <taxon>Kinetoplastea</taxon>
        <taxon>Metakinetoplastina</taxon>
        <taxon>Trypanosomatida</taxon>
        <taxon>Trypanosomatidae</taxon>
        <taxon>Trypanosoma</taxon>
    </lineage>
</organism>
<dbReference type="Proteomes" id="UP000192257">
    <property type="component" value="Unassembled WGS sequence"/>
</dbReference>
<dbReference type="AlphaFoldDB" id="A0A1X0NNI6"/>
<name>A0A1X0NNI6_9TRYP</name>
<reference evidence="2 3" key="1">
    <citation type="submission" date="2017-03" db="EMBL/GenBank/DDBJ databases">
        <title>An alternative strategy for trypanosome survival in the mammalian bloodstream revealed through genome and transcriptome analysis of the ubiquitous bovine parasite Trypanosoma (Megatrypanum) theileri.</title>
        <authorList>
            <person name="Kelly S."/>
            <person name="Ivens A."/>
            <person name="Mott A."/>
            <person name="O'Neill E."/>
            <person name="Emms D."/>
            <person name="Macleod O."/>
            <person name="Voorheis P."/>
            <person name="Matthews J."/>
            <person name="Matthews K."/>
            <person name="Carrington M."/>
        </authorList>
    </citation>
    <scope>NUCLEOTIDE SEQUENCE [LARGE SCALE GENOMIC DNA]</scope>
    <source>
        <strain evidence="2">Edinburgh</strain>
    </source>
</reference>
<evidence type="ECO:0000313" key="2">
    <source>
        <dbReference type="EMBL" id="ORC86276.1"/>
    </source>
</evidence>
<dbReference type="GeneID" id="39988095"/>
<feature type="region of interest" description="Disordered" evidence="1">
    <location>
        <begin position="194"/>
        <end position="220"/>
    </location>
</feature>
<comment type="caution">
    <text evidence="2">The sequence shown here is derived from an EMBL/GenBank/DDBJ whole genome shotgun (WGS) entry which is preliminary data.</text>
</comment>
<sequence length="326" mass="36706">MTEGRFETIHNLRPKNWDGRRHWTNWHHLYDCEKDHLQRESCPFHDLRAGGQFQYEYWGAGEFTAPILPTRLNDRPDGDRMDFAKGRGTQIGGLGDIPLDLEAGGPPKGLARPVKTAVFTKKNPLKRGLFGEYPYMPDPLEEKAAVPGAKGAARGVDGGMRAGRVDGFGQAPEWIADPYNDKIDRGRIHHLKAGPLTHRPEDRPPWMPEGEPEKRKKRPQGAFYAGKPCGIINDIEWIPDPLLEGGVKKHARPFRTWHTRTKWSMPTDAPWTTGKITAEPFRGPNLNLTQSGVPSLDTFKRVNMTQTIGKEAALSSIRAPERVKFK</sequence>
<evidence type="ECO:0000256" key="1">
    <source>
        <dbReference type="SAM" id="MobiDB-lite"/>
    </source>
</evidence>
<keyword evidence="3" id="KW-1185">Reference proteome</keyword>
<accession>A0A1X0NNI6</accession>
<dbReference type="EMBL" id="NBCO01000029">
    <property type="protein sequence ID" value="ORC86276.1"/>
    <property type="molecule type" value="Genomic_DNA"/>
</dbReference>
<evidence type="ECO:0000313" key="3">
    <source>
        <dbReference type="Proteomes" id="UP000192257"/>
    </source>
</evidence>